<keyword evidence="9" id="KW-1185">Reference proteome</keyword>
<evidence type="ECO:0000256" key="2">
    <source>
        <dbReference type="ARBA" id="ARBA00022448"/>
    </source>
</evidence>
<evidence type="ECO:0000313" key="8">
    <source>
        <dbReference type="EMBL" id="MST34851.1"/>
    </source>
</evidence>
<feature type="transmembrane region" description="Helical" evidence="6">
    <location>
        <begin position="249"/>
        <end position="270"/>
    </location>
</feature>
<dbReference type="PROSITE" id="PS50850">
    <property type="entry name" value="MFS"/>
    <property type="match status" value="1"/>
</dbReference>
<dbReference type="PANTHER" id="PTHR23519:SF1">
    <property type="entry name" value="AUTOPHAGY-RELATED PROTEIN 22"/>
    <property type="match status" value="1"/>
</dbReference>
<organism evidence="8 9">
    <name type="scientific">Acidiferrimicrobium australe</name>
    <dbReference type="NCBI Taxonomy" id="2664430"/>
    <lineage>
        <taxon>Bacteria</taxon>
        <taxon>Bacillati</taxon>
        <taxon>Actinomycetota</taxon>
        <taxon>Acidimicrobiia</taxon>
        <taxon>Acidimicrobiales</taxon>
        <taxon>Acidimicrobiaceae</taxon>
        <taxon>Acidiferrimicrobium</taxon>
    </lineage>
</organism>
<gene>
    <name evidence="8" type="ORF">GHK86_19255</name>
</gene>
<dbReference type="SUPFAM" id="SSF103473">
    <property type="entry name" value="MFS general substrate transporter"/>
    <property type="match status" value="1"/>
</dbReference>
<evidence type="ECO:0000313" key="9">
    <source>
        <dbReference type="Proteomes" id="UP000437736"/>
    </source>
</evidence>
<evidence type="ECO:0000256" key="4">
    <source>
        <dbReference type="ARBA" id="ARBA00022989"/>
    </source>
</evidence>
<dbReference type="InterPro" id="IPR020846">
    <property type="entry name" value="MFS_dom"/>
</dbReference>
<keyword evidence="5 6" id="KW-0472">Membrane</keyword>
<evidence type="ECO:0000256" key="1">
    <source>
        <dbReference type="ARBA" id="ARBA00004651"/>
    </source>
</evidence>
<proteinExistence type="predicted"/>
<dbReference type="Proteomes" id="UP000437736">
    <property type="component" value="Unassembled WGS sequence"/>
</dbReference>
<dbReference type="Pfam" id="PF11700">
    <property type="entry name" value="ATG22"/>
    <property type="match status" value="2"/>
</dbReference>
<feature type="transmembrane region" description="Helical" evidence="6">
    <location>
        <begin position="95"/>
        <end position="112"/>
    </location>
</feature>
<comment type="caution">
    <text evidence="8">The sequence shown here is derived from an EMBL/GenBank/DDBJ whole genome shotgun (WGS) entry which is preliminary data.</text>
</comment>
<evidence type="ECO:0000256" key="3">
    <source>
        <dbReference type="ARBA" id="ARBA00022692"/>
    </source>
</evidence>
<evidence type="ECO:0000256" key="5">
    <source>
        <dbReference type="ARBA" id="ARBA00023136"/>
    </source>
</evidence>
<dbReference type="Gene3D" id="1.20.1250.20">
    <property type="entry name" value="MFS general substrate transporter like domains"/>
    <property type="match status" value="1"/>
</dbReference>
<dbReference type="InterPro" id="IPR050495">
    <property type="entry name" value="ATG22/LtaA_families"/>
</dbReference>
<sequence>MTRGRAGSGARAWCWYNWGDHGWATPVAAVLIGPWMLALAGGAVGARGVLVRAGPLVLRADAFPSAMVSLAALLQLFVLPAVGARIDTRAAKRRWLAGACVAGSAVCVGLGATHGGAWLAAGLLFLAGSLAEGVSDLTWQGMLPELAGPEDLDGLSARGTALGYLGAGVVLAVNLLIVDLHASLGLSKAVAVRWCFVVSGLWWLGFGLPSLRWLRPRTRGRALAPDRTWRRLRADWRALAGQRHAARYVLAYLCFGDAMSAVIALASTFLTNTLFHDDTTAATPFLFELILVIQFIAMGGAVLAGFLARRVGAKRVLVASLVLWSGVIIYAYAGLHTQLDAVVAGALIGVGLGATGTLARSVFASMVPVGREASFFSIYEVTSQGTAFLAPLLFTVVVDLTGSFRQAILSLIVLFLAGLVLLVRTDTDAAAAGALARPAGAAEAAG</sequence>
<keyword evidence="3 6" id="KW-0812">Transmembrane</keyword>
<keyword evidence="4 6" id="KW-1133">Transmembrane helix</keyword>
<feature type="transmembrane region" description="Helical" evidence="6">
    <location>
        <begin position="62"/>
        <end position="83"/>
    </location>
</feature>
<feature type="transmembrane region" description="Helical" evidence="6">
    <location>
        <begin position="190"/>
        <end position="211"/>
    </location>
</feature>
<feature type="domain" description="Major facilitator superfamily (MFS) profile" evidence="7">
    <location>
        <begin position="246"/>
        <end position="446"/>
    </location>
</feature>
<dbReference type="PANTHER" id="PTHR23519">
    <property type="entry name" value="AUTOPHAGY-RELATED PROTEIN 22"/>
    <property type="match status" value="1"/>
</dbReference>
<dbReference type="InterPro" id="IPR024671">
    <property type="entry name" value="Atg22-like"/>
</dbReference>
<feature type="transmembrane region" description="Helical" evidence="6">
    <location>
        <begin position="21"/>
        <end position="42"/>
    </location>
</feature>
<evidence type="ECO:0000259" key="7">
    <source>
        <dbReference type="PROSITE" id="PS50850"/>
    </source>
</evidence>
<feature type="transmembrane region" description="Helical" evidence="6">
    <location>
        <begin position="375"/>
        <end position="398"/>
    </location>
</feature>
<evidence type="ECO:0000256" key="6">
    <source>
        <dbReference type="SAM" id="Phobius"/>
    </source>
</evidence>
<reference evidence="8 9" key="1">
    <citation type="submission" date="2019-11" db="EMBL/GenBank/DDBJ databases">
        <title>Acidiferrimicrobium australis gen. nov., sp. nov., an acidophilic and obligately heterotrophic, member of the Actinobacteria that catalyses dissimilatory oxido- reduction of iron isolated from metal-rich acidic water in Chile.</title>
        <authorList>
            <person name="Gonzalez D."/>
            <person name="Huber K."/>
            <person name="Hedrich S."/>
            <person name="Rojas-Villalobos C."/>
            <person name="Quatrini R."/>
            <person name="Dinamarca M.A."/>
            <person name="Schwarz A."/>
            <person name="Canales C."/>
            <person name="Nancucheo I."/>
        </authorList>
    </citation>
    <scope>NUCLEOTIDE SEQUENCE [LARGE SCALE GENOMIC DNA]</scope>
    <source>
        <strain evidence="8 9">USS-CCA1</strain>
    </source>
</reference>
<accession>A0ABW9QZ65</accession>
<feature type="transmembrane region" description="Helical" evidence="6">
    <location>
        <begin position="404"/>
        <end position="423"/>
    </location>
</feature>
<protein>
    <submittedName>
        <fullName evidence="8">MFS transporter</fullName>
    </submittedName>
</protein>
<feature type="transmembrane region" description="Helical" evidence="6">
    <location>
        <begin position="316"/>
        <end position="335"/>
    </location>
</feature>
<dbReference type="InterPro" id="IPR036259">
    <property type="entry name" value="MFS_trans_sf"/>
</dbReference>
<comment type="subcellular location">
    <subcellularLocation>
        <location evidence="1">Cell membrane</location>
        <topology evidence="1">Multi-pass membrane protein</topology>
    </subcellularLocation>
</comment>
<feature type="transmembrane region" description="Helical" evidence="6">
    <location>
        <begin position="341"/>
        <end position="363"/>
    </location>
</feature>
<keyword evidence="2" id="KW-0813">Transport</keyword>
<dbReference type="EMBL" id="WJHE01001254">
    <property type="protein sequence ID" value="MST34851.1"/>
    <property type="molecule type" value="Genomic_DNA"/>
</dbReference>
<feature type="transmembrane region" description="Helical" evidence="6">
    <location>
        <begin position="282"/>
        <end position="304"/>
    </location>
</feature>
<name>A0ABW9QZ65_9ACTN</name>